<name>A0A250IGT0_9BACT</name>
<keyword evidence="3" id="KW-1185">Reference proteome</keyword>
<dbReference type="AlphaFoldDB" id="A0A250IGT0"/>
<evidence type="ECO:0000313" key="2">
    <source>
        <dbReference type="EMBL" id="ATB30965.1"/>
    </source>
</evidence>
<evidence type="ECO:0000256" key="1">
    <source>
        <dbReference type="SAM" id="SignalP"/>
    </source>
</evidence>
<organism evidence="2 3">
    <name type="scientific">Melittangium boletus DSM 14713</name>
    <dbReference type="NCBI Taxonomy" id="1294270"/>
    <lineage>
        <taxon>Bacteria</taxon>
        <taxon>Pseudomonadati</taxon>
        <taxon>Myxococcota</taxon>
        <taxon>Myxococcia</taxon>
        <taxon>Myxococcales</taxon>
        <taxon>Cystobacterineae</taxon>
        <taxon>Archangiaceae</taxon>
        <taxon>Melittangium</taxon>
    </lineage>
</organism>
<feature type="chain" id="PRO_5012670813" evidence="1">
    <location>
        <begin position="36"/>
        <end position="176"/>
    </location>
</feature>
<accession>A0A250IGT0</accession>
<reference evidence="2 3" key="1">
    <citation type="submission" date="2017-06" db="EMBL/GenBank/DDBJ databases">
        <authorList>
            <person name="Kim H.J."/>
            <person name="Triplett B.A."/>
        </authorList>
    </citation>
    <scope>NUCLEOTIDE SEQUENCE [LARGE SCALE GENOMIC DNA]</scope>
    <source>
        <strain evidence="2 3">DSM 14713</strain>
    </source>
</reference>
<proteinExistence type="predicted"/>
<feature type="signal peptide" evidence="1">
    <location>
        <begin position="1"/>
        <end position="35"/>
    </location>
</feature>
<gene>
    <name evidence="2" type="ORF">MEBOL_004427</name>
</gene>
<dbReference type="Proteomes" id="UP000217289">
    <property type="component" value="Chromosome"/>
</dbReference>
<evidence type="ECO:0000313" key="3">
    <source>
        <dbReference type="Proteomes" id="UP000217289"/>
    </source>
</evidence>
<dbReference type="KEGG" id="mbd:MEBOL_004427"/>
<keyword evidence="1" id="KW-0732">Signal</keyword>
<dbReference type="EMBL" id="CP022163">
    <property type="protein sequence ID" value="ATB30965.1"/>
    <property type="molecule type" value="Genomic_DNA"/>
</dbReference>
<sequence length="176" mass="18269">MSGGCAGPLDVPGKDSVMKAMALCLGLLLAFPASAHSVEESACGGSTLPVARMAHSEKMCRAFSRALAALPAATGAEARALLTPENLALMATMTAAWVGSQGVPVVGQAVDAALLALGVTLLVGQTAELAQCLWLFVNHARLARSPEVVINEERAIGYFEELLLEFKISGRIVVRP</sequence>
<protein>
    <submittedName>
        <fullName evidence="2">Uncharacterized protein</fullName>
    </submittedName>
</protein>